<accession>A0A450YAK1</accession>
<dbReference type="EMBL" id="CAADFR010000025">
    <property type="protein sequence ID" value="VFK38513.1"/>
    <property type="molecule type" value="Genomic_DNA"/>
</dbReference>
<dbReference type="EMBL" id="CAADHB010000130">
    <property type="protein sequence ID" value="VFK80585.1"/>
    <property type="molecule type" value="Genomic_DNA"/>
</dbReference>
<protein>
    <recommendedName>
        <fullName evidence="4">DUF2283 domain-containing protein</fullName>
    </recommendedName>
</protein>
<dbReference type="AlphaFoldDB" id="A0A450YAK1"/>
<gene>
    <name evidence="3" type="ORF">BECKSD772D_GA0070982_11309</name>
    <name evidence="2" type="ORF">BECKSD772E_GA0070983_10443</name>
    <name evidence="1" type="ORF">BECKSD772F_GA0070984_102518</name>
</gene>
<reference evidence="1" key="1">
    <citation type="submission" date="2019-02" db="EMBL/GenBank/DDBJ databases">
        <authorList>
            <person name="Gruber-Vodicka R. H."/>
            <person name="Seah K. B. B."/>
        </authorList>
    </citation>
    <scope>NUCLEOTIDE SEQUENCE</scope>
    <source>
        <strain evidence="3">BECK_S127</strain>
        <strain evidence="2">BECK_S1320</strain>
        <strain evidence="1">BECK_S1321</strain>
    </source>
</reference>
<dbReference type="EMBL" id="CAADFU010000044">
    <property type="protein sequence ID" value="VFK44809.1"/>
    <property type="molecule type" value="Genomic_DNA"/>
</dbReference>
<proteinExistence type="predicted"/>
<organism evidence="1">
    <name type="scientific">Candidatus Kentrum sp. SD</name>
    <dbReference type="NCBI Taxonomy" id="2126332"/>
    <lineage>
        <taxon>Bacteria</taxon>
        <taxon>Pseudomonadati</taxon>
        <taxon>Pseudomonadota</taxon>
        <taxon>Gammaproteobacteria</taxon>
        <taxon>Candidatus Kentrum</taxon>
    </lineage>
</organism>
<evidence type="ECO:0000313" key="2">
    <source>
        <dbReference type="EMBL" id="VFK44809.1"/>
    </source>
</evidence>
<name>A0A450YAK1_9GAMM</name>
<evidence type="ECO:0000313" key="1">
    <source>
        <dbReference type="EMBL" id="VFK38513.1"/>
    </source>
</evidence>
<evidence type="ECO:0008006" key="4">
    <source>
        <dbReference type="Google" id="ProtNLM"/>
    </source>
</evidence>
<sequence>MDQRLTFKYDREVDILHIDKCPPYAEQESEEMGDEMVARLNPDTHEVENLEVLFFSTRLLRSEMLTLPVTAELRLADRQVVGQGA</sequence>
<evidence type="ECO:0000313" key="3">
    <source>
        <dbReference type="EMBL" id="VFK80585.1"/>
    </source>
</evidence>